<evidence type="ECO:0000256" key="3">
    <source>
        <dbReference type="ARBA" id="ARBA00012752"/>
    </source>
</evidence>
<dbReference type="FunFam" id="1.20.1270.50:FF:000003">
    <property type="entry name" value="Alpha-mannosidase"/>
    <property type="match status" value="1"/>
</dbReference>
<protein>
    <recommendedName>
        <fullName evidence="3 10">Alpha-mannosidase</fullName>
        <ecNumber evidence="10">3.2.1.-</ecNumber>
    </recommendedName>
</protein>
<comment type="cofactor">
    <cofactor evidence="10">
        <name>Zn(2+)</name>
        <dbReference type="ChEBI" id="CHEBI:29105"/>
    </cofactor>
    <text evidence="10">Binds 1 zinc ion per subunit.</text>
</comment>
<evidence type="ECO:0000256" key="8">
    <source>
        <dbReference type="ARBA" id="ARBA00023180"/>
    </source>
</evidence>
<keyword evidence="5 10" id="KW-0378">Hydrolase</keyword>
<dbReference type="EC" id="3.2.1.-" evidence="10"/>
<dbReference type="Pfam" id="PF09261">
    <property type="entry name" value="Alpha-mann_mid"/>
    <property type="match status" value="1"/>
</dbReference>
<evidence type="ECO:0000256" key="9">
    <source>
        <dbReference type="ARBA" id="ARBA00023295"/>
    </source>
</evidence>
<dbReference type="Pfam" id="PF01074">
    <property type="entry name" value="Glyco_hydro_38N"/>
    <property type="match status" value="1"/>
</dbReference>
<dbReference type="InterPro" id="IPR050843">
    <property type="entry name" value="Glycosyl_Hydrlase_38"/>
</dbReference>
<keyword evidence="9 10" id="KW-0326">Glycosidase</keyword>
<evidence type="ECO:0000256" key="6">
    <source>
        <dbReference type="ARBA" id="ARBA00022833"/>
    </source>
</evidence>
<reference evidence="13" key="1">
    <citation type="submission" date="2022-11" db="UniProtKB">
        <authorList>
            <consortium name="WormBaseParasite"/>
        </authorList>
    </citation>
    <scope>IDENTIFICATION</scope>
</reference>
<dbReference type="GO" id="GO:0006013">
    <property type="term" value="P:mannose metabolic process"/>
    <property type="evidence" value="ECO:0007669"/>
    <property type="project" value="InterPro"/>
</dbReference>
<evidence type="ECO:0000313" key="12">
    <source>
        <dbReference type="Proteomes" id="UP000887565"/>
    </source>
</evidence>
<keyword evidence="6 10" id="KW-0862">Zinc</keyword>
<evidence type="ECO:0000256" key="10">
    <source>
        <dbReference type="RuleBase" id="RU361199"/>
    </source>
</evidence>
<keyword evidence="4 10" id="KW-0479">Metal-binding</keyword>
<comment type="catalytic activity">
    <reaction evidence="1">
        <text>Hydrolysis of terminal, non-reducing alpha-D-mannose residues in alpha-D-mannosides.</text>
        <dbReference type="EC" id="3.2.1.24"/>
    </reaction>
</comment>
<dbReference type="InterPro" id="IPR027291">
    <property type="entry name" value="Glyco_hydro_38_N_sf"/>
</dbReference>
<evidence type="ECO:0000256" key="4">
    <source>
        <dbReference type="ARBA" id="ARBA00022723"/>
    </source>
</evidence>
<dbReference type="AlphaFoldDB" id="A0A915HUZ6"/>
<dbReference type="InterPro" id="IPR013780">
    <property type="entry name" value="Glyco_hydro_b"/>
</dbReference>
<name>A0A915HUZ6_ROMCU</name>
<dbReference type="InterPro" id="IPR011330">
    <property type="entry name" value="Glyco_hydro/deAcase_b/a-brl"/>
</dbReference>
<dbReference type="Gene3D" id="2.60.40.1360">
    <property type="match status" value="1"/>
</dbReference>
<dbReference type="InterPro" id="IPR011013">
    <property type="entry name" value="Gal_mutarotase_sf_dom"/>
</dbReference>
<evidence type="ECO:0000313" key="13">
    <source>
        <dbReference type="WBParaSite" id="nRc.2.0.1.t05600-RA"/>
    </source>
</evidence>
<comment type="similarity">
    <text evidence="2 10">Belongs to the glycosyl hydrolase 38 family.</text>
</comment>
<dbReference type="Pfam" id="PF17677">
    <property type="entry name" value="Glyco_hydro38C2"/>
    <property type="match status" value="1"/>
</dbReference>
<keyword evidence="7" id="KW-1015">Disulfide bond</keyword>
<dbReference type="Pfam" id="PF07748">
    <property type="entry name" value="Glyco_hydro_38C"/>
    <property type="match status" value="1"/>
</dbReference>
<dbReference type="Gene3D" id="3.20.110.10">
    <property type="entry name" value="Glycoside hydrolase 38, N terminal domain"/>
    <property type="match status" value="1"/>
</dbReference>
<organism evidence="12 13">
    <name type="scientific">Romanomermis culicivorax</name>
    <name type="common">Nematode worm</name>
    <dbReference type="NCBI Taxonomy" id="13658"/>
    <lineage>
        <taxon>Eukaryota</taxon>
        <taxon>Metazoa</taxon>
        <taxon>Ecdysozoa</taxon>
        <taxon>Nematoda</taxon>
        <taxon>Enoplea</taxon>
        <taxon>Dorylaimia</taxon>
        <taxon>Mermithida</taxon>
        <taxon>Mermithoidea</taxon>
        <taxon>Mermithidae</taxon>
        <taxon>Romanomermis</taxon>
    </lineage>
</organism>
<dbReference type="OMA" id="FIWRPSK"/>
<sequence length="963" mass="111152">MEIGRLQFVCCGSQILLWNCPSYKKGFLNVHLICHSHDDAGWLKTVDQYFWGANRSITPDSVNYVLSTVLTELMENPKRKFSYAESSFFSKWWDIQDDITKHSFKKLVARGQFEFIGGGWVQHDEATTHYAGIIDQMTLGHRFLNTTFGRCGIPKVAWQIDPFGHSRESAALFALMDFEALFFARIHYLDRAKRKKQKSMEMIWHGSDDLGKRADILTSVFYEHYMPPDGFCFDAFCKDDPIIDDTRFEGYNVKQKVDDFLKYVVKHAESYNTGHIMLTMGGDFHYSNAYAWFSNLDKLIKHVNARQKKGSKVNVFYSTPTCYARAITNNSTRFPEKSDDFFPYAGSNHSYWTGYFTSRPTFKGYVRGVCLKDTYGALVIYSKYANRWMPSHNWIHSIGEMSMFCVKYKNLGIVQHHDGVSGTAKQHVTDDYSKLLHQGVMECQQVANDAMKYLGSSQRQSPPYHSLCTLANETICNVSQTADSFLMTAHNGLSKQYLAYIRVPVDHNSYDVIDPDGNMVAAQVMRQIHPKFRFQIYFFKKSNKKNVEKKIKPSIDITKNDDYILENEYFIVKFDTHTGLLASVFDKRIGTTTPLTQNFYWYRGANSTDQSSGAYIFRPNGTTPNLIADTNIILEKISGQLVQEIRQTFSKWVTQRVRLYSKKTYIEFEWTVGPIPPNCNVSKEIISRFDSPIKNDGEFFTDSHGRQIMKRKRNFAPTYEYNNTEPISANYYPVNTRIFIKDSNVQMTILTDRSQGGSSLTDGSIELMIHRRLFQDDNFGVAEPLNETGPDGRGLVATGKHWLMLEKPNVAAKKHRFFAMEMFYQPIPTFAPYDQSFDDYRRQFKTFFAGLTTPLPQNLHILTVAQWRGTNIILRFEHIFQKDEDHEYSRPVTFSVENLFTTFDIVSLDEVNLSVGEYLNPNATKNSSNFTITLTPMNIRTFKSEIRDRRMPCSNNILKDCLT</sequence>
<dbReference type="FunFam" id="1.20.1270.50:FF:000002">
    <property type="entry name" value="Alpha-mannosidase"/>
    <property type="match status" value="1"/>
</dbReference>
<dbReference type="GO" id="GO:0005764">
    <property type="term" value="C:lysosome"/>
    <property type="evidence" value="ECO:0007669"/>
    <property type="project" value="TreeGrafter"/>
</dbReference>
<accession>A0A915HUZ6</accession>
<dbReference type="CDD" id="cd10810">
    <property type="entry name" value="GH38N_AMII_LAM_like"/>
    <property type="match status" value="1"/>
</dbReference>
<dbReference type="Proteomes" id="UP000887565">
    <property type="component" value="Unplaced"/>
</dbReference>
<evidence type="ECO:0000256" key="1">
    <source>
        <dbReference type="ARBA" id="ARBA00000365"/>
    </source>
</evidence>
<proteinExistence type="inferred from homology"/>
<dbReference type="InterPro" id="IPR028995">
    <property type="entry name" value="Glyco_hydro_57/38_cen_sf"/>
</dbReference>
<keyword evidence="8" id="KW-0325">Glycoprotein</keyword>
<dbReference type="SUPFAM" id="SSF88713">
    <property type="entry name" value="Glycoside hydrolase/deacetylase"/>
    <property type="match status" value="1"/>
</dbReference>
<dbReference type="GO" id="GO:0046872">
    <property type="term" value="F:metal ion binding"/>
    <property type="evidence" value="ECO:0007669"/>
    <property type="project" value="UniProtKB-KW"/>
</dbReference>
<dbReference type="GO" id="GO:0030246">
    <property type="term" value="F:carbohydrate binding"/>
    <property type="evidence" value="ECO:0007669"/>
    <property type="project" value="InterPro"/>
</dbReference>
<dbReference type="FunFam" id="2.70.98.30:FF:000003">
    <property type="entry name" value="Alpha-mannosidase"/>
    <property type="match status" value="1"/>
</dbReference>
<dbReference type="SUPFAM" id="SSF74650">
    <property type="entry name" value="Galactose mutarotase-like"/>
    <property type="match status" value="1"/>
</dbReference>
<evidence type="ECO:0000256" key="7">
    <source>
        <dbReference type="ARBA" id="ARBA00023157"/>
    </source>
</evidence>
<dbReference type="PANTHER" id="PTHR11607:SF3">
    <property type="entry name" value="LYSOSOMAL ALPHA-MANNOSIDASE"/>
    <property type="match status" value="1"/>
</dbReference>
<dbReference type="InterPro" id="IPR037094">
    <property type="entry name" value="Glyco_hydro_38_cen_sf"/>
</dbReference>
<dbReference type="WBParaSite" id="nRc.2.0.1.t05600-RA">
    <property type="protein sequence ID" value="nRc.2.0.1.t05600-RA"/>
    <property type="gene ID" value="nRc.2.0.1.g05600"/>
</dbReference>
<dbReference type="SUPFAM" id="SSF88688">
    <property type="entry name" value="Families 57/38 glycoside transferase middle domain"/>
    <property type="match status" value="1"/>
</dbReference>
<dbReference type="InterPro" id="IPR015341">
    <property type="entry name" value="Glyco_hydro_38_cen"/>
</dbReference>
<dbReference type="InterPro" id="IPR041147">
    <property type="entry name" value="GH38_C"/>
</dbReference>
<dbReference type="FunFam" id="3.20.110.10:FF:000001">
    <property type="entry name" value="Alpha-mannosidase"/>
    <property type="match status" value="1"/>
</dbReference>
<dbReference type="Gene3D" id="2.60.40.1180">
    <property type="entry name" value="Golgi alpha-mannosidase II"/>
    <property type="match status" value="1"/>
</dbReference>
<dbReference type="Gene3D" id="1.20.1270.50">
    <property type="entry name" value="Glycoside hydrolase family 38, central domain"/>
    <property type="match status" value="2"/>
</dbReference>
<evidence type="ECO:0000256" key="5">
    <source>
        <dbReference type="ARBA" id="ARBA00022801"/>
    </source>
</evidence>
<dbReference type="InterPro" id="IPR011682">
    <property type="entry name" value="Glyco_hydro_38_C"/>
</dbReference>
<evidence type="ECO:0000259" key="11">
    <source>
        <dbReference type="SMART" id="SM00872"/>
    </source>
</evidence>
<dbReference type="InterPro" id="IPR000602">
    <property type="entry name" value="Glyco_hydro_38_N"/>
</dbReference>
<dbReference type="PANTHER" id="PTHR11607">
    <property type="entry name" value="ALPHA-MANNOSIDASE"/>
    <property type="match status" value="1"/>
</dbReference>
<dbReference type="GO" id="GO:0004559">
    <property type="term" value="F:alpha-mannosidase activity"/>
    <property type="evidence" value="ECO:0007669"/>
    <property type="project" value="UniProtKB-EC"/>
</dbReference>
<keyword evidence="12" id="KW-1185">Reference proteome</keyword>
<feature type="domain" description="Glycoside hydrolase family 38 central" evidence="11">
    <location>
        <begin position="350"/>
        <end position="436"/>
    </location>
</feature>
<dbReference type="SMART" id="SM00872">
    <property type="entry name" value="Alpha-mann_mid"/>
    <property type="match status" value="1"/>
</dbReference>
<evidence type="ECO:0000256" key="2">
    <source>
        <dbReference type="ARBA" id="ARBA00009792"/>
    </source>
</evidence>
<dbReference type="Gene3D" id="2.70.98.30">
    <property type="entry name" value="Golgi alpha-mannosidase II, domain 4"/>
    <property type="match status" value="1"/>
</dbReference>